<sequence>MRTITTKLLAVLLALTAALGCVSCSSVDDGDYVDPITLSEKIGGRWVVNSVIQTDETNAKTMTLTDLLDFDTFVINFDRDASGNPSTFSIEGNAPALLPQKGTWKMDYNFTKSDATASQILLTGSDQPVSLTVTTLPGNNQTLEYKLVRKVNGQPFVSYSYNLTKAE</sequence>
<name>F8NCC6_9BACT</name>
<accession>F8NCC6</accession>
<organism evidence="2 3">
    <name type="scientific">Hallella multisaccharivorax DSM 17128</name>
    <dbReference type="NCBI Taxonomy" id="688246"/>
    <lineage>
        <taxon>Bacteria</taxon>
        <taxon>Pseudomonadati</taxon>
        <taxon>Bacteroidota</taxon>
        <taxon>Bacteroidia</taxon>
        <taxon>Bacteroidales</taxon>
        <taxon>Prevotellaceae</taxon>
        <taxon>Hallella</taxon>
    </lineage>
</organism>
<dbReference type="Pfam" id="PF16395">
    <property type="entry name" value="DUF5004"/>
    <property type="match status" value="1"/>
</dbReference>
<evidence type="ECO:0008006" key="4">
    <source>
        <dbReference type="Google" id="ProtNLM"/>
    </source>
</evidence>
<gene>
    <name evidence="2" type="ORF">Premu_0539</name>
</gene>
<dbReference type="HOGENOM" id="CLU_1593082_0_0_10"/>
<evidence type="ECO:0000256" key="1">
    <source>
        <dbReference type="SAM" id="SignalP"/>
    </source>
</evidence>
<dbReference type="RefSeq" id="WP_007572909.1">
    <property type="nucleotide sequence ID" value="NZ_BPTS01000001.1"/>
</dbReference>
<dbReference type="PROSITE" id="PS51257">
    <property type="entry name" value="PROKAR_LIPOPROTEIN"/>
    <property type="match status" value="1"/>
</dbReference>
<dbReference type="OrthoDB" id="1342164at2"/>
<feature type="chain" id="PRO_5003381138" description="Lipocalin-like domain-containing protein" evidence="1">
    <location>
        <begin position="24"/>
        <end position="167"/>
    </location>
</feature>
<keyword evidence="1" id="KW-0732">Signal</keyword>
<keyword evidence="3" id="KW-1185">Reference proteome</keyword>
<evidence type="ECO:0000313" key="3">
    <source>
        <dbReference type="Proteomes" id="UP000002772"/>
    </source>
</evidence>
<proteinExistence type="predicted"/>
<feature type="signal peptide" evidence="1">
    <location>
        <begin position="1"/>
        <end position="23"/>
    </location>
</feature>
<dbReference type="AlphaFoldDB" id="F8NCC6"/>
<dbReference type="Proteomes" id="UP000002772">
    <property type="component" value="Unassembled WGS sequence"/>
</dbReference>
<evidence type="ECO:0000313" key="2">
    <source>
        <dbReference type="EMBL" id="EGN56016.1"/>
    </source>
</evidence>
<dbReference type="STRING" id="688246.Premu_0539"/>
<dbReference type="EMBL" id="GL945017">
    <property type="protein sequence ID" value="EGN56016.1"/>
    <property type="molecule type" value="Genomic_DNA"/>
</dbReference>
<dbReference type="InterPro" id="IPR032168">
    <property type="entry name" value="DUF5004"/>
</dbReference>
<protein>
    <recommendedName>
        <fullName evidence="4">Lipocalin-like domain-containing protein</fullName>
    </recommendedName>
</protein>
<reference evidence="3" key="1">
    <citation type="journal article" date="2011" name="Stand. Genomic Sci.">
        <title>Non-contiguous finished genome sequence of the opportunistic oral pathogen Prevotella multisaccharivorax type strain (PPPA20).</title>
        <authorList>
            <person name="Pati A."/>
            <person name="Gronow S."/>
            <person name="Lu M."/>
            <person name="Lapidus A."/>
            <person name="Nolan M."/>
            <person name="Lucas S."/>
            <person name="Hammon N."/>
            <person name="Deshpande S."/>
            <person name="Cheng J.F."/>
            <person name="Tapia R."/>
            <person name="Han C."/>
            <person name="Goodwin L."/>
            <person name="Pitluck S."/>
            <person name="Liolios K."/>
            <person name="Pagani I."/>
            <person name="Mavromatis K."/>
            <person name="Mikhailova N."/>
            <person name="Huntemann M."/>
            <person name="Chen A."/>
            <person name="Palaniappan K."/>
            <person name="Land M."/>
            <person name="Hauser L."/>
            <person name="Detter J.C."/>
            <person name="Brambilla E.M."/>
            <person name="Rohde M."/>
            <person name="Goker M."/>
            <person name="Woyke T."/>
            <person name="Bristow J."/>
            <person name="Eisen J.A."/>
            <person name="Markowitz V."/>
            <person name="Hugenholtz P."/>
            <person name="Kyrpides N.C."/>
            <person name="Klenk H.P."/>
            <person name="Ivanova N."/>
        </authorList>
    </citation>
    <scope>NUCLEOTIDE SEQUENCE [LARGE SCALE GENOMIC DNA]</scope>
    <source>
        <strain evidence="3">DSM 17128</strain>
    </source>
</reference>